<reference evidence="1" key="1">
    <citation type="journal article" date="2020" name="Nature">
        <title>Giant virus diversity and host interactions through global metagenomics.</title>
        <authorList>
            <person name="Schulz F."/>
            <person name="Roux S."/>
            <person name="Paez-Espino D."/>
            <person name="Jungbluth S."/>
            <person name="Walsh D.A."/>
            <person name="Denef V.J."/>
            <person name="McMahon K.D."/>
            <person name="Konstantinidis K.T."/>
            <person name="Eloe-Fadrosh E.A."/>
            <person name="Kyrpides N.C."/>
            <person name="Woyke T."/>
        </authorList>
    </citation>
    <scope>NUCLEOTIDE SEQUENCE</scope>
    <source>
        <strain evidence="1">GVMAG-S-ERX555967-131</strain>
    </source>
</reference>
<accession>A0A6C0F823</accession>
<sequence>MSPMSPLSKMKLMRELGLESNRTSPNFSMNHMENYFTQDMSKKNKIKLMITAGIYNINDDNVIDVIRSNWYAGRNAKTPEKLVKEARKDRMKKKVSSIKFKQSKNVPTKKNLIKKKLKMKVKSVKSVKDESENENNNAWTDAKKNCKAAFNTVKKLGLAKYRRKKRK</sequence>
<name>A0A6C0F823_9ZZZZ</name>
<evidence type="ECO:0000313" key="1">
    <source>
        <dbReference type="EMBL" id="QHT37001.1"/>
    </source>
</evidence>
<dbReference type="AlphaFoldDB" id="A0A6C0F823"/>
<proteinExistence type="predicted"/>
<protein>
    <submittedName>
        <fullName evidence="1">Uncharacterized protein</fullName>
    </submittedName>
</protein>
<organism evidence="1">
    <name type="scientific">viral metagenome</name>
    <dbReference type="NCBI Taxonomy" id="1070528"/>
    <lineage>
        <taxon>unclassified sequences</taxon>
        <taxon>metagenomes</taxon>
        <taxon>organismal metagenomes</taxon>
    </lineage>
</organism>
<dbReference type="EMBL" id="MN738789">
    <property type="protein sequence ID" value="QHT37001.1"/>
    <property type="molecule type" value="Genomic_DNA"/>
</dbReference>